<organism evidence="3 4">
    <name type="scientific">Reticulomyxa filosa</name>
    <dbReference type="NCBI Taxonomy" id="46433"/>
    <lineage>
        <taxon>Eukaryota</taxon>
        <taxon>Sar</taxon>
        <taxon>Rhizaria</taxon>
        <taxon>Retaria</taxon>
        <taxon>Foraminifera</taxon>
        <taxon>Monothalamids</taxon>
        <taxon>Reticulomyxidae</taxon>
        <taxon>Reticulomyxa</taxon>
    </lineage>
</organism>
<sequence length="189" mass="21872">MNTYKHERKLAQMSRLARAVNLTNPRLFSELKTLTTTKAKIDRFCKLFTKHNVPYEDKHLTPEGTAKLKKEFAIKKELADLSPNLLIANDNPSSEASNHATYSPRSKRVSRKSVNYKSTYVMFSMFYILYILCVMYILHLQRYHNILLFSQTNVIDDSGHNESISDNYETESNEEDDYKPDNDSSSESA</sequence>
<keyword evidence="2" id="KW-1133">Transmembrane helix</keyword>
<feature type="region of interest" description="Disordered" evidence="1">
    <location>
        <begin position="160"/>
        <end position="189"/>
    </location>
</feature>
<keyword evidence="2" id="KW-0472">Membrane</keyword>
<gene>
    <name evidence="3" type="ORF">RFI_16153</name>
</gene>
<dbReference type="Proteomes" id="UP000023152">
    <property type="component" value="Unassembled WGS sequence"/>
</dbReference>
<dbReference type="AlphaFoldDB" id="X6N4U5"/>
<feature type="region of interest" description="Disordered" evidence="1">
    <location>
        <begin position="89"/>
        <end position="108"/>
    </location>
</feature>
<comment type="caution">
    <text evidence="3">The sequence shown here is derived from an EMBL/GenBank/DDBJ whole genome shotgun (WGS) entry which is preliminary data.</text>
</comment>
<evidence type="ECO:0000256" key="2">
    <source>
        <dbReference type="SAM" id="Phobius"/>
    </source>
</evidence>
<keyword evidence="2" id="KW-0812">Transmembrane</keyword>
<evidence type="ECO:0000313" key="4">
    <source>
        <dbReference type="Proteomes" id="UP000023152"/>
    </source>
</evidence>
<evidence type="ECO:0000313" key="3">
    <source>
        <dbReference type="EMBL" id="ETO21051.1"/>
    </source>
</evidence>
<feature type="compositionally biased region" description="Acidic residues" evidence="1">
    <location>
        <begin position="168"/>
        <end position="178"/>
    </location>
</feature>
<proteinExistence type="predicted"/>
<protein>
    <submittedName>
        <fullName evidence="3">Uncharacterized protein</fullName>
    </submittedName>
</protein>
<accession>X6N4U5</accession>
<name>X6N4U5_RETFI</name>
<keyword evidence="4" id="KW-1185">Reference proteome</keyword>
<feature type="transmembrane region" description="Helical" evidence="2">
    <location>
        <begin position="120"/>
        <end position="138"/>
    </location>
</feature>
<evidence type="ECO:0000256" key="1">
    <source>
        <dbReference type="SAM" id="MobiDB-lite"/>
    </source>
</evidence>
<feature type="compositionally biased region" description="Polar residues" evidence="1">
    <location>
        <begin position="90"/>
        <end position="104"/>
    </location>
</feature>
<reference evidence="3 4" key="1">
    <citation type="journal article" date="2013" name="Curr. Biol.">
        <title>The Genome of the Foraminiferan Reticulomyxa filosa.</title>
        <authorList>
            <person name="Glockner G."/>
            <person name="Hulsmann N."/>
            <person name="Schleicher M."/>
            <person name="Noegel A.A."/>
            <person name="Eichinger L."/>
            <person name="Gallinger C."/>
            <person name="Pawlowski J."/>
            <person name="Sierra R."/>
            <person name="Euteneuer U."/>
            <person name="Pillet L."/>
            <person name="Moustafa A."/>
            <person name="Platzer M."/>
            <person name="Groth M."/>
            <person name="Szafranski K."/>
            <person name="Schliwa M."/>
        </authorList>
    </citation>
    <scope>NUCLEOTIDE SEQUENCE [LARGE SCALE GENOMIC DNA]</scope>
</reference>
<dbReference type="EMBL" id="ASPP01011988">
    <property type="protein sequence ID" value="ETO21051.1"/>
    <property type="molecule type" value="Genomic_DNA"/>
</dbReference>